<feature type="domain" description="VIT" evidence="5">
    <location>
        <begin position="1"/>
        <end position="131"/>
    </location>
</feature>
<dbReference type="InterPro" id="IPR036465">
    <property type="entry name" value="vWFA_dom_sf"/>
</dbReference>
<dbReference type="InterPro" id="IPR002035">
    <property type="entry name" value="VWF_A"/>
</dbReference>
<dbReference type="AGR" id="MGI:2143322"/>
<dbReference type="PANTHER" id="PTHR45737">
    <property type="entry name" value="VON WILLEBRAND FACTOR A DOMAIN-CONTAINING PROTEIN 5A"/>
    <property type="match status" value="1"/>
</dbReference>
<evidence type="ECO:0000259" key="5">
    <source>
        <dbReference type="PROSITE" id="PS51468"/>
    </source>
</evidence>
<dbReference type="OrthoDB" id="1729737at2759"/>
<dbReference type="EMBL" id="BC061211">
    <property type="protein sequence ID" value="AAH61211.1"/>
    <property type="molecule type" value="mRNA"/>
</dbReference>
<evidence type="ECO:0000313" key="6">
    <source>
        <dbReference type="EMBL" id="AAH61211.1"/>
    </source>
</evidence>
<dbReference type="PhosphoSitePlus" id="Q6P8K4"/>
<sequence>MVRSGGLLTSIRDPVALKSIAVTLSINDFVAGVSATLNYENEEKSPLEAFFVFPMDEDSAVYSFEAFVDGKKIVAELQDKYQAHKRYEEALSGGYQAYLLEEDKCSRDVFCCNVGNLQPGSKVSLTLRYVQELPLEDDGALRYVLPAILNPRYHLSDGREDSNLDMKTPIVPLEELPYTLSMVATISSQLGISTIQSNCPLNPIEYTGEFVFLMDRSRSMNSPMSSKDKSQLRIDAAKETLILLLKSLPMGCYFNIYGFGATHEEFFPDSVMYNQETMQIAVKKVKRLLADLGGTELLTPLRKIFRKPPIPGHPLQVFVFTDGEVVETFSVIREVMFQSKKHRCFSFGIGEGASTSLIKNLARVSGGTAEFITGNDRMQSKALRSLRRSLQSVVEDVSLSWNLPPKMFAPMLSPEQTSIFRGQRLIIYSLLIGKIPKEEATGEVCLSYKLHGKSYEEKVTFSLQPKPDDNLTIHRLAAKSMIQSKDFGFKETSLMYKRDVLDISLESGVMSSFTAFVAINKELNEPIQGPLVHRDIPRPILLGAGPNRPSDGGYPKTLFCASAPVTLPPWLKGSGKCVATILMPNGTPQQRQNSQKKKCVVHTDTRPELPHLAKYDSYPQGSKEHSIAQLIYLQNADGSWDMNEDLAKILSTSLEDITAACPTEVLEPSAWATMLAVIWLHANGKELKDEWELLERKAVVWLHNNSALTLIPPLHSPWFQQAYTYCQQALEDIFEPLDLQVIRVMSRRMAFFPASCHTLHLIS</sequence>
<dbReference type="MGI" id="MGI:2143322">
    <property type="gene designation" value="AW551984"/>
</dbReference>
<dbReference type="Pfam" id="PF13768">
    <property type="entry name" value="VWA_3"/>
    <property type="match status" value="1"/>
</dbReference>
<dbReference type="Pfam" id="PF08487">
    <property type="entry name" value="VIT"/>
    <property type="match status" value="1"/>
</dbReference>
<dbReference type="PROSITE" id="PS50234">
    <property type="entry name" value="VWFA"/>
    <property type="match status" value="1"/>
</dbReference>
<dbReference type="InterPro" id="IPR013694">
    <property type="entry name" value="VIT"/>
</dbReference>
<dbReference type="CDD" id="cd01461">
    <property type="entry name" value="vWA_interalpha_trypsin_inhibitor"/>
    <property type="match status" value="1"/>
</dbReference>
<dbReference type="PROSITE" id="PS51468">
    <property type="entry name" value="VIT"/>
    <property type="match status" value="1"/>
</dbReference>
<evidence type="ECO:0000313" key="7">
    <source>
        <dbReference type="MGI" id="MGI:2143322"/>
    </source>
</evidence>
<dbReference type="SMART" id="SM00327">
    <property type="entry name" value="VWA"/>
    <property type="match status" value="1"/>
</dbReference>
<gene>
    <name evidence="7" type="primary">AW551984</name>
</gene>
<accession>Q6P8K4</accession>
<dbReference type="iPTMnet" id="Q6P8K4"/>
<name>Q6P8K4_MOUSE</name>
<dbReference type="Gene3D" id="3.40.50.410">
    <property type="entry name" value="von Willebrand factor, type A domain"/>
    <property type="match status" value="1"/>
</dbReference>
<protein>
    <recommendedName>
        <fullName evidence="2">von Willebrand factor A domain-containing protein 5A</fullName>
    </recommendedName>
    <alternativeName>
        <fullName evidence="3">Loss of heterozygosity 11 chromosomal region 2 gene A protein homolog</fullName>
    </alternativeName>
</protein>
<reference evidence="6" key="1">
    <citation type="journal article" date="2004" name="Genome Res.">
        <title>The status, quality, and expansion of the NIH full-length cDNA project: the Mammalian Gene Collection (MGC).</title>
        <authorList>
            <consortium name="The MGC Project Team"/>
            <person name="Gerhard D.S."/>
            <person name="Wagner L."/>
            <person name="Feingold E.A."/>
            <person name="Shenmen C.M."/>
            <person name="Grouse L.H."/>
            <person name="Schuler G."/>
            <person name="Klein S.L."/>
            <person name="Old S."/>
            <person name="Rasooly R."/>
            <person name="Good P."/>
            <person name="Guyer M."/>
            <person name="Peck A.M."/>
            <person name="Derge J.G."/>
            <person name="Lipman D."/>
            <person name="Collins F.S."/>
            <person name="Jang W."/>
            <person name="Sherry S."/>
            <person name="Feolo M."/>
            <person name="Misquitta L."/>
            <person name="Lee E."/>
            <person name="Rotmistrovsky K."/>
            <person name="Greenhut S.F."/>
            <person name="Schaefer C.F."/>
            <person name="Buetow K."/>
            <person name="Bonner T.I."/>
            <person name="Haussler D."/>
            <person name="Kent J."/>
            <person name="Kiekhaus M."/>
            <person name="Furey T."/>
            <person name="Brent M."/>
            <person name="Prange C."/>
            <person name="Schreiber K."/>
            <person name="Shapiro N."/>
            <person name="Bhat N.K."/>
            <person name="Hopkins R.F."/>
            <person name="Hsie F."/>
            <person name="Driscoll T."/>
            <person name="Soares M.B."/>
            <person name="Casavant T.L."/>
            <person name="Scheetz T.E."/>
            <person name="Brown-stein M.J."/>
            <person name="Usdin T.B."/>
            <person name="Toshiyuki S."/>
            <person name="Carninci P."/>
            <person name="Piao Y."/>
            <person name="Dudekula D.B."/>
            <person name="Ko M.S."/>
            <person name="Kawakami K."/>
            <person name="Suzuki Y."/>
            <person name="Sugano S."/>
            <person name="Gruber C.E."/>
            <person name="Smith M.R."/>
            <person name="Simmons B."/>
            <person name="Moore T."/>
            <person name="Waterman R."/>
            <person name="Johnson S.L."/>
            <person name="Ruan Y."/>
            <person name="Wei C.L."/>
            <person name="Mathavan S."/>
            <person name="Gunaratne P.H."/>
            <person name="Wu J."/>
            <person name="Garcia A.M."/>
            <person name="Hulyk S.W."/>
            <person name="Fuh E."/>
            <person name="Yuan Y."/>
            <person name="Sneed A."/>
            <person name="Kowis C."/>
            <person name="Hodgson A."/>
            <person name="Muzny D.M."/>
            <person name="McPherson J."/>
            <person name="Gibbs R.A."/>
            <person name="Fahey J."/>
            <person name="Helton E."/>
            <person name="Ketteman M."/>
            <person name="Madan A."/>
            <person name="Rodrigues S."/>
            <person name="Sanchez A."/>
            <person name="Whiting M."/>
            <person name="Madari A."/>
            <person name="Young A.C."/>
            <person name="Wetherby K.D."/>
            <person name="Granite S.J."/>
            <person name="Kwong P.N."/>
            <person name="Brinkley C.P."/>
            <person name="Pearson R.L."/>
            <person name="Bouffard G.G."/>
            <person name="Blakesly R.W."/>
            <person name="Green E.D."/>
            <person name="Dickson M.C."/>
            <person name="Rodriguez A.C."/>
            <person name="Grimwood J."/>
            <person name="Schmutz J."/>
            <person name="Myers R.M."/>
            <person name="Butterfield Y.S."/>
            <person name="Griffith M."/>
            <person name="Griffith O.L."/>
            <person name="Krzywinski M.I."/>
            <person name="Liao N."/>
            <person name="Morin R."/>
            <person name="Morrin R."/>
            <person name="Palmquist D."/>
            <person name="Petrescu A.S."/>
            <person name="Skalska U."/>
            <person name="Smailus D.E."/>
            <person name="Stott J.M."/>
            <person name="Schnerch A."/>
            <person name="Schein J.E."/>
            <person name="Jones S.J."/>
            <person name="Holt R.A."/>
            <person name="Baross A."/>
            <person name="Marra M.A."/>
            <person name="Clifton S."/>
            <person name="Makowski K.A."/>
            <person name="Bosak S."/>
            <person name="Malek J."/>
        </authorList>
    </citation>
    <scope>NUCLEOTIDE SEQUENCE [LARGE SCALE MRNA]</scope>
    <source>
        <tissue evidence="6">Pituitary</tissue>
    </source>
</reference>
<feature type="domain" description="VWFA" evidence="4">
    <location>
        <begin position="209"/>
        <end position="390"/>
    </location>
</feature>
<dbReference type="SUPFAM" id="SSF53300">
    <property type="entry name" value="vWA-like"/>
    <property type="match status" value="1"/>
</dbReference>
<organism evidence="6">
    <name type="scientific">Mus musculus</name>
    <name type="common">Mouse</name>
    <dbReference type="NCBI Taxonomy" id="10090"/>
    <lineage>
        <taxon>Eukaryota</taxon>
        <taxon>Metazoa</taxon>
        <taxon>Chordata</taxon>
        <taxon>Craniata</taxon>
        <taxon>Vertebrata</taxon>
        <taxon>Euteleostomi</taxon>
        <taxon>Mammalia</taxon>
        <taxon>Eutheria</taxon>
        <taxon>Euarchontoglires</taxon>
        <taxon>Glires</taxon>
        <taxon>Rodentia</taxon>
        <taxon>Myomorpha</taxon>
        <taxon>Muroidea</taxon>
        <taxon>Muridae</taxon>
        <taxon>Murinae</taxon>
        <taxon>Mus</taxon>
        <taxon>Mus</taxon>
    </lineage>
</organism>
<proteinExistence type="evidence at transcript level"/>
<dbReference type="FunFam" id="3.40.50.410:FF:000069">
    <property type="entry name" value="von Willebrand factor A domain containing 5A"/>
    <property type="match status" value="1"/>
</dbReference>
<comment type="function">
    <text evidence="1">May play a role in tumorigenesis as a tumor suppressor. Altered expression of this protein and disruption of the molecular pathway it is involved in may contribute directly to or modify tumorigenesis.</text>
</comment>
<evidence type="ECO:0000256" key="2">
    <source>
        <dbReference type="ARBA" id="ARBA00069828"/>
    </source>
</evidence>
<dbReference type="PeptideAtlas" id="Q6P8K4"/>
<evidence type="ECO:0000259" key="4">
    <source>
        <dbReference type="PROSITE" id="PS50234"/>
    </source>
</evidence>
<dbReference type="AlphaFoldDB" id="Q6P8K4"/>
<evidence type="ECO:0000256" key="3">
    <source>
        <dbReference type="ARBA" id="ARBA00082693"/>
    </source>
</evidence>
<dbReference type="PANTHER" id="PTHR45737:SF2">
    <property type="entry name" value="EXPRESSED SEQUENCE AW551984"/>
    <property type="match status" value="1"/>
</dbReference>
<dbReference type="SMART" id="SM00609">
    <property type="entry name" value="VIT"/>
    <property type="match status" value="1"/>
</dbReference>
<evidence type="ECO:0000256" key="1">
    <source>
        <dbReference type="ARBA" id="ARBA00057497"/>
    </source>
</evidence>